<dbReference type="SMART" id="SM00692">
    <property type="entry name" value="DM3"/>
    <property type="match status" value="1"/>
</dbReference>
<gene>
    <name evidence="8" type="ORF">NDU88_004539</name>
</gene>
<dbReference type="PANTHER" id="PTHR46927">
    <property type="entry name" value="AGAP005574-PA"/>
    <property type="match status" value="1"/>
</dbReference>
<keyword evidence="9" id="KW-1185">Reference proteome</keyword>
<accession>A0AAV7MTR8</accession>
<sequence length="457" mass="49904">MPRYCKATHCDNCAGQLSADNRKLSFYKFPLHNKERLKQWLINMNREKMVPTKHQHLCSEHFTSSCFEWRWGVRYLKPDAVPTVFQHTGNSLKRKSVSKLGVRKKLMTDSSITCTSPAPQAILVGSLSEIQDLKTLAFSIDPCQASVPLSIGVTQSSTKDFDVHRASAPVGSVNLLPIIKIVQGASLSSNSTTDVITAPEHTSDPATAHAVALNQLDIDVEWSHEGSLVVASEENSEGEPVSYECTAPVENKCCTSWIVEEAPTTYEMDKINWPGALIIKKVSIDPSTDSEVSASASATAQRLQPQLGVAATELSPVQTDAVTLVTVLPETVLSSAISAPIASTLPIVSNHANVLSTDSVQPTGSKVAASLEESQLETLDETTEPLHLESSLTHEQLVALAVSLQKKVKFLQQRHRRHCAKIRSMERLVEDLKRERDFRGEAENVGNGMCTIQRGSS</sequence>
<dbReference type="SMART" id="SM00980">
    <property type="entry name" value="THAP"/>
    <property type="match status" value="1"/>
</dbReference>
<evidence type="ECO:0000256" key="2">
    <source>
        <dbReference type="ARBA" id="ARBA00022771"/>
    </source>
</evidence>
<dbReference type="SUPFAM" id="SSF57716">
    <property type="entry name" value="Glucocorticoid receptor-like (DNA-binding domain)"/>
    <property type="match status" value="1"/>
</dbReference>
<keyword evidence="2 5" id="KW-0863">Zinc-finger</keyword>
<dbReference type="InterPro" id="IPR052224">
    <property type="entry name" value="THAP_domain_protein"/>
</dbReference>
<keyword evidence="1" id="KW-0479">Metal-binding</keyword>
<dbReference type="InterPro" id="IPR006612">
    <property type="entry name" value="THAP_Znf"/>
</dbReference>
<evidence type="ECO:0000259" key="7">
    <source>
        <dbReference type="PROSITE" id="PS50950"/>
    </source>
</evidence>
<feature type="coiled-coil region" evidence="6">
    <location>
        <begin position="394"/>
        <end position="435"/>
    </location>
</feature>
<reference evidence="8" key="1">
    <citation type="journal article" date="2022" name="bioRxiv">
        <title>Sequencing and chromosome-scale assembly of the giantPleurodeles waltlgenome.</title>
        <authorList>
            <person name="Brown T."/>
            <person name="Elewa A."/>
            <person name="Iarovenko S."/>
            <person name="Subramanian E."/>
            <person name="Araus A.J."/>
            <person name="Petzold A."/>
            <person name="Susuki M."/>
            <person name="Suzuki K.-i.T."/>
            <person name="Hayashi T."/>
            <person name="Toyoda A."/>
            <person name="Oliveira C."/>
            <person name="Osipova E."/>
            <person name="Leigh N.D."/>
            <person name="Simon A."/>
            <person name="Yun M.H."/>
        </authorList>
    </citation>
    <scope>NUCLEOTIDE SEQUENCE</scope>
    <source>
        <strain evidence="8">20211129_DDA</strain>
        <tissue evidence="8">Liver</tissue>
    </source>
</reference>
<evidence type="ECO:0000256" key="1">
    <source>
        <dbReference type="ARBA" id="ARBA00022723"/>
    </source>
</evidence>
<keyword evidence="3" id="KW-0862">Zinc</keyword>
<evidence type="ECO:0000256" key="4">
    <source>
        <dbReference type="ARBA" id="ARBA00023125"/>
    </source>
</evidence>
<evidence type="ECO:0000256" key="5">
    <source>
        <dbReference type="PROSITE-ProRule" id="PRU00309"/>
    </source>
</evidence>
<comment type="caution">
    <text evidence="8">The sequence shown here is derived from an EMBL/GenBank/DDBJ whole genome shotgun (WGS) entry which is preliminary data.</text>
</comment>
<dbReference type="Pfam" id="PF05485">
    <property type="entry name" value="THAP"/>
    <property type="match status" value="1"/>
</dbReference>
<evidence type="ECO:0000256" key="6">
    <source>
        <dbReference type="SAM" id="Coils"/>
    </source>
</evidence>
<name>A0AAV7MTR8_PLEWA</name>
<evidence type="ECO:0000313" key="9">
    <source>
        <dbReference type="Proteomes" id="UP001066276"/>
    </source>
</evidence>
<dbReference type="GO" id="GO:0008270">
    <property type="term" value="F:zinc ion binding"/>
    <property type="evidence" value="ECO:0007669"/>
    <property type="project" value="UniProtKB-KW"/>
</dbReference>
<dbReference type="EMBL" id="JANPWB010000013">
    <property type="protein sequence ID" value="KAJ1107146.1"/>
    <property type="molecule type" value="Genomic_DNA"/>
</dbReference>
<dbReference type="Proteomes" id="UP001066276">
    <property type="component" value="Chromosome 9"/>
</dbReference>
<feature type="domain" description="THAP-type" evidence="7">
    <location>
        <begin position="1"/>
        <end position="85"/>
    </location>
</feature>
<evidence type="ECO:0000313" key="8">
    <source>
        <dbReference type="EMBL" id="KAJ1107146.1"/>
    </source>
</evidence>
<dbReference type="PANTHER" id="PTHR46927:SF2">
    <property type="entry name" value="THAP DOMAIN-CONTAINING PROTEIN 8"/>
    <property type="match status" value="1"/>
</dbReference>
<evidence type="ECO:0000256" key="3">
    <source>
        <dbReference type="ARBA" id="ARBA00022833"/>
    </source>
</evidence>
<dbReference type="AlphaFoldDB" id="A0AAV7MTR8"/>
<keyword evidence="4 5" id="KW-0238">DNA-binding</keyword>
<dbReference type="GO" id="GO:0003677">
    <property type="term" value="F:DNA binding"/>
    <property type="evidence" value="ECO:0007669"/>
    <property type="project" value="UniProtKB-UniRule"/>
</dbReference>
<protein>
    <recommendedName>
        <fullName evidence="7">THAP-type domain-containing protein</fullName>
    </recommendedName>
</protein>
<organism evidence="8 9">
    <name type="scientific">Pleurodeles waltl</name>
    <name type="common">Iberian ribbed newt</name>
    <dbReference type="NCBI Taxonomy" id="8319"/>
    <lineage>
        <taxon>Eukaryota</taxon>
        <taxon>Metazoa</taxon>
        <taxon>Chordata</taxon>
        <taxon>Craniata</taxon>
        <taxon>Vertebrata</taxon>
        <taxon>Euteleostomi</taxon>
        <taxon>Amphibia</taxon>
        <taxon>Batrachia</taxon>
        <taxon>Caudata</taxon>
        <taxon>Salamandroidea</taxon>
        <taxon>Salamandridae</taxon>
        <taxon>Pleurodelinae</taxon>
        <taxon>Pleurodeles</taxon>
    </lineage>
</organism>
<proteinExistence type="predicted"/>
<keyword evidence="6" id="KW-0175">Coiled coil</keyword>
<dbReference type="PROSITE" id="PS50950">
    <property type="entry name" value="ZF_THAP"/>
    <property type="match status" value="1"/>
</dbReference>